<dbReference type="RefSeq" id="WP_204066104.1">
    <property type="nucleotide sequence ID" value="NZ_BOOJ01000036.1"/>
</dbReference>
<reference evidence="1 2" key="1">
    <citation type="submission" date="2021-01" db="EMBL/GenBank/DDBJ databases">
        <title>Whole genome shotgun sequence of Planobispora siamensis NBRC 107568.</title>
        <authorList>
            <person name="Komaki H."/>
            <person name="Tamura T."/>
        </authorList>
    </citation>
    <scope>NUCLEOTIDE SEQUENCE [LARGE SCALE GENOMIC DNA]</scope>
    <source>
        <strain evidence="1 2">NBRC 107568</strain>
    </source>
</reference>
<comment type="caution">
    <text evidence="1">The sequence shown here is derived from an EMBL/GenBank/DDBJ whole genome shotgun (WGS) entry which is preliminary data.</text>
</comment>
<evidence type="ECO:0000313" key="2">
    <source>
        <dbReference type="Proteomes" id="UP000619788"/>
    </source>
</evidence>
<dbReference type="AlphaFoldDB" id="A0A8J3WLT5"/>
<name>A0A8J3WLT5_9ACTN</name>
<protein>
    <submittedName>
        <fullName evidence="1">Uncharacterized protein</fullName>
    </submittedName>
</protein>
<keyword evidence="2" id="KW-1185">Reference proteome</keyword>
<gene>
    <name evidence="1" type="ORF">Psi01_45950</name>
</gene>
<accession>A0A8J3WLT5</accession>
<dbReference type="Proteomes" id="UP000619788">
    <property type="component" value="Unassembled WGS sequence"/>
</dbReference>
<evidence type="ECO:0000313" key="1">
    <source>
        <dbReference type="EMBL" id="GIH93965.1"/>
    </source>
</evidence>
<organism evidence="1 2">
    <name type="scientific">Planobispora siamensis</name>
    <dbReference type="NCBI Taxonomy" id="936338"/>
    <lineage>
        <taxon>Bacteria</taxon>
        <taxon>Bacillati</taxon>
        <taxon>Actinomycetota</taxon>
        <taxon>Actinomycetes</taxon>
        <taxon>Streptosporangiales</taxon>
        <taxon>Streptosporangiaceae</taxon>
        <taxon>Planobispora</taxon>
    </lineage>
</organism>
<sequence>MAEAESLERLRAHLAERGVPADLRGEALVVHLRTSPMPVWVFVGYDGRFFSWQCAEKRHPVTDVAGAADALASYVSSPPSLFREGTRFRDGMRRGQTAR</sequence>
<dbReference type="EMBL" id="BOOJ01000036">
    <property type="protein sequence ID" value="GIH93965.1"/>
    <property type="molecule type" value="Genomic_DNA"/>
</dbReference>
<proteinExistence type="predicted"/>